<accession>A0A371Z008</accession>
<dbReference type="CDD" id="cd13539">
    <property type="entry name" value="PBP2_AvModA"/>
    <property type="match status" value="1"/>
</dbReference>
<keyword evidence="3 5" id="KW-0732">Signal</keyword>
<keyword evidence="2 4" id="KW-0479">Metal-binding</keyword>
<dbReference type="NCBIfam" id="TIGR01256">
    <property type="entry name" value="modA"/>
    <property type="match status" value="1"/>
</dbReference>
<dbReference type="PANTHER" id="PTHR30632">
    <property type="entry name" value="MOLYBDATE-BINDING PERIPLASMIC PROTEIN"/>
    <property type="match status" value="1"/>
</dbReference>
<comment type="caution">
    <text evidence="6">The sequence shown here is derived from an EMBL/GenBank/DDBJ whole genome shotgun (WGS) entry which is preliminary data.</text>
</comment>
<evidence type="ECO:0000256" key="1">
    <source>
        <dbReference type="ARBA" id="ARBA00009175"/>
    </source>
</evidence>
<feature type="binding site" evidence="4">
    <location>
        <position position="169"/>
    </location>
    <ligand>
        <name>molybdate</name>
        <dbReference type="ChEBI" id="CHEBI:36264"/>
    </ligand>
</feature>
<evidence type="ECO:0000313" key="7">
    <source>
        <dbReference type="Proteomes" id="UP000262371"/>
    </source>
</evidence>
<reference evidence="6 7" key="1">
    <citation type="submission" date="2018-08" db="EMBL/GenBank/DDBJ databases">
        <title>Komagataeibacter sp. AV 382.</title>
        <authorList>
            <person name="Skraban J."/>
            <person name="Trcek J."/>
        </authorList>
    </citation>
    <scope>NUCLEOTIDE SEQUENCE [LARGE SCALE GENOMIC DNA]</scope>
    <source>
        <strain evidence="6 7">AV 382</strain>
    </source>
</reference>
<proteinExistence type="inferred from homology"/>
<feature type="binding site" evidence="4">
    <location>
        <position position="62"/>
    </location>
    <ligand>
        <name>molybdate</name>
        <dbReference type="ChEBI" id="CHEBI:36264"/>
    </ligand>
</feature>
<dbReference type="GO" id="GO:0046872">
    <property type="term" value="F:metal ion binding"/>
    <property type="evidence" value="ECO:0007669"/>
    <property type="project" value="UniProtKB-KW"/>
</dbReference>
<organism evidence="6 7">
    <name type="scientific">Komagataeibacter melaceti</name>
    <dbReference type="NCBI Taxonomy" id="2766577"/>
    <lineage>
        <taxon>Bacteria</taxon>
        <taxon>Pseudomonadati</taxon>
        <taxon>Pseudomonadota</taxon>
        <taxon>Alphaproteobacteria</taxon>
        <taxon>Acetobacterales</taxon>
        <taxon>Acetobacteraceae</taxon>
        <taxon>Komagataeibacter</taxon>
    </lineage>
</organism>
<protein>
    <submittedName>
        <fullName evidence="6">Molybdate ABC transporter substrate-binding protein</fullName>
    </submittedName>
</protein>
<dbReference type="EMBL" id="QUWV01000071">
    <property type="protein sequence ID" value="RFD19842.1"/>
    <property type="molecule type" value="Genomic_DNA"/>
</dbReference>
<name>A0A371Z008_9PROT</name>
<feature type="chain" id="PRO_5016910986" evidence="5">
    <location>
        <begin position="26"/>
        <end position="258"/>
    </location>
</feature>
<gene>
    <name evidence="6" type="primary">modA</name>
    <name evidence="6" type="ORF">DY926_09460</name>
</gene>
<dbReference type="RefSeq" id="WP_116703149.1">
    <property type="nucleotide sequence ID" value="NZ_QUWV01000071.1"/>
</dbReference>
<dbReference type="PIRSF" id="PIRSF004846">
    <property type="entry name" value="ModA"/>
    <property type="match status" value="1"/>
</dbReference>
<dbReference type="Gene3D" id="3.40.190.10">
    <property type="entry name" value="Periplasmic binding protein-like II"/>
    <property type="match status" value="2"/>
</dbReference>
<evidence type="ECO:0000256" key="5">
    <source>
        <dbReference type="SAM" id="SignalP"/>
    </source>
</evidence>
<evidence type="ECO:0000256" key="2">
    <source>
        <dbReference type="ARBA" id="ARBA00022723"/>
    </source>
</evidence>
<evidence type="ECO:0000256" key="3">
    <source>
        <dbReference type="ARBA" id="ARBA00022729"/>
    </source>
</evidence>
<dbReference type="GO" id="GO:0015689">
    <property type="term" value="P:molybdate ion transport"/>
    <property type="evidence" value="ECO:0007669"/>
    <property type="project" value="InterPro"/>
</dbReference>
<sequence>MRAFRLILLVPATIIALLAARQAMADPLRLAVAANFTGTAQQLVAEFTQNTGITATISSGSSGQLFMQVTQGAPFDIFLSADTKRPTDLIANGLGVTTSRFTYAIGQLVLWSPATQTRPDEHELRQAAFTHLAICNPNTAPYGTAAIETLDRLGLHTMLQPRLVVAQSVSQALELAQSGNAELAFVALAQIRPLREGSYWLVPPALYTPIRQDAILLTRAENDDHARKFMAFLHGAKAASLIREAGYLTDTPAQDPAP</sequence>
<dbReference type="SUPFAM" id="SSF53850">
    <property type="entry name" value="Periplasmic binding protein-like II"/>
    <property type="match status" value="1"/>
</dbReference>
<dbReference type="GO" id="GO:0030973">
    <property type="term" value="F:molybdate ion binding"/>
    <property type="evidence" value="ECO:0007669"/>
    <property type="project" value="InterPro"/>
</dbReference>
<evidence type="ECO:0000256" key="4">
    <source>
        <dbReference type="PIRSR" id="PIRSR004846-1"/>
    </source>
</evidence>
<dbReference type="InterPro" id="IPR005950">
    <property type="entry name" value="ModA"/>
</dbReference>
<dbReference type="OrthoDB" id="9785015at2"/>
<dbReference type="PANTHER" id="PTHR30632:SF14">
    <property type="entry name" value="TUNGSTATE_MOLYBDATE_CHROMATE-BINDING PROTEIN MODA"/>
    <property type="match status" value="1"/>
</dbReference>
<evidence type="ECO:0000313" key="6">
    <source>
        <dbReference type="EMBL" id="RFD19842.1"/>
    </source>
</evidence>
<dbReference type="AlphaFoldDB" id="A0A371Z008"/>
<dbReference type="InterPro" id="IPR050682">
    <property type="entry name" value="ModA/WtpA"/>
</dbReference>
<comment type="similarity">
    <text evidence="1">Belongs to the bacterial solute-binding protein ModA family.</text>
</comment>
<keyword evidence="7" id="KW-1185">Reference proteome</keyword>
<dbReference type="InterPro" id="IPR044084">
    <property type="entry name" value="AvModA-like_subst-bd"/>
</dbReference>
<dbReference type="Pfam" id="PF13531">
    <property type="entry name" value="SBP_bac_11"/>
    <property type="match status" value="1"/>
</dbReference>
<dbReference type="Proteomes" id="UP000262371">
    <property type="component" value="Unassembled WGS sequence"/>
</dbReference>
<keyword evidence="4" id="KW-0500">Molybdenum</keyword>
<feature type="signal peptide" evidence="5">
    <location>
        <begin position="1"/>
        <end position="25"/>
    </location>
</feature>